<sequence>MKLLKATIYPFRRFRNQYQQIQDIDSKEPIFKIPPTPPQYDWTTNEVRAWMADHFVTNMSRETSYAITVARQYEGTGKQLFSNTKEDWLEVFERKAYGREMYETMAWILRNDEELRKTGFSLQLLPFYYHKEIVELIEDSLNRRKTVRRPLLFIKDLGTNGHVYLLFFLEISLTLFVSKHTSIEFSNYYFFLYALLIPHYGSVQLSNYLKYKEEIKELSNKIRDKYKRE</sequence>
<accession>A0A8H2ZTK4</accession>
<dbReference type="Proteomes" id="UP000624404">
    <property type="component" value="Unassembled WGS sequence"/>
</dbReference>
<keyword evidence="1" id="KW-1133">Transmembrane helix</keyword>
<dbReference type="SUPFAM" id="SSF47769">
    <property type="entry name" value="SAM/Pointed domain"/>
    <property type="match status" value="1"/>
</dbReference>
<evidence type="ECO:0000313" key="3">
    <source>
        <dbReference type="Proteomes" id="UP000624404"/>
    </source>
</evidence>
<feature type="transmembrane region" description="Helical" evidence="1">
    <location>
        <begin position="188"/>
        <end position="209"/>
    </location>
</feature>
<comment type="caution">
    <text evidence="2">The sequence shown here is derived from an EMBL/GenBank/DDBJ whole genome shotgun (WGS) entry which is preliminary data.</text>
</comment>
<dbReference type="InterPro" id="IPR013761">
    <property type="entry name" value="SAM/pointed_sf"/>
</dbReference>
<organism evidence="2 3">
    <name type="scientific">Sclerotinia trifoliorum</name>
    <dbReference type="NCBI Taxonomy" id="28548"/>
    <lineage>
        <taxon>Eukaryota</taxon>
        <taxon>Fungi</taxon>
        <taxon>Dikarya</taxon>
        <taxon>Ascomycota</taxon>
        <taxon>Pezizomycotina</taxon>
        <taxon>Leotiomycetes</taxon>
        <taxon>Helotiales</taxon>
        <taxon>Sclerotiniaceae</taxon>
        <taxon>Sclerotinia</taxon>
    </lineage>
</organism>
<name>A0A8H2ZTK4_9HELO</name>
<reference evidence="2" key="1">
    <citation type="submission" date="2020-10" db="EMBL/GenBank/DDBJ databases">
        <authorList>
            <person name="Kusch S."/>
        </authorList>
    </citation>
    <scope>NUCLEOTIDE SEQUENCE</scope>
    <source>
        <strain evidence="2">SwB9</strain>
    </source>
</reference>
<protein>
    <submittedName>
        <fullName evidence="2">81a17f24-04b6-4425-b1fe-5e9cbe7413c6</fullName>
    </submittedName>
</protein>
<evidence type="ECO:0000313" key="2">
    <source>
        <dbReference type="EMBL" id="CAD6445995.1"/>
    </source>
</evidence>
<feature type="transmembrane region" description="Helical" evidence="1">
    <location>
        <begin position="152"/>
        <end position="176"/>
    </location>
</feature>
<proteinExistence type="predicted"/>
<dbReference type="Gene3D" id="1.10.150.50">
    <property type="entry name" value="Transcription Factor, Ets-1"/>
    <property type="match status" value="1"/>
</dbReference>
<keyword evidence="1" id="KW-0812">Transmembrane</keyword>
<keyword evidence="1" id="KW-0472">Membrane</keyword>
<dbReference type="EMBL" id="CAJHIA010000017">
    <property type="protein sequence ID" value="CAD6445995.1"/>
    <property type="molecule type" value="Genomic_DNA"/>
</dbReference>
<gene>
    <name evidence="2" type="ORF">SCLTRI_LOCUS5711</name>
</gene>
<keyword evidence="3" id="KW-1185">Reference proteome</keyword>
<dbReference type="OrthoDB" id="10330505at2759"/>
<evidence type="ECO:0000256" key="1">
    <source>
        <dbReference type="SAM" id="Phobius"/>
    </source>
</evidence>
<dbReference type="AlphaFoldDB" id="A0A8H2ZTK4"/>